<dbReference type="Proteomes" id="UP001218208">
    <property type="component" value="Unassembled WGS sequence"/>
</dbReference>
<accession>A0AAI9C2B8</accession>
<dbReference type="EMBL" id="ABLOJW010000010">
    <property type="protein sequence ID" value="EKT4092713.1"/>
    <property type="molecule type" value="Genomic_DNA"/>
</dbReference>
<evidence type="ECO:0000313" key="1">
    <source>
        <dbReference type="EMBL" id="EKT4092713.1"/>
    </source>
</evidence>
<dbReference type="AlphaFoldDB" id="A0AAI9C2B8"/>
<dbReference type="RefSeq" id="WP_154352235.1">
    <property type="nucleotide sequence ID" value="NZ_CP040439.1"/>
</dbReference>
<proteinExistence type="predicted"/>
<comment type="caution">
    <text evidence="1">The sequence shown here is derived from an EMBL/GenBank/DDBJ whole genome shotgun (WGS) entry which is preliminary data.</text>
</comment>
<sequence>MNHPARATDLSTSHEAAHYVVQSGLQGDQQAAAASAVKRHPGLTSNELAQETRMCRYVLARRLPELAETGRVWRGPKKPCSVSGRSACTWWPVAPGENMTLGL</sequence>
<protein>
    <submittedName>
        <fullName evidence="1">Winged helix-turn-helix domain-containing protein</fullName>
    </submittedName>
</protein>
<organism evidence="1 2">
    <name type="scientific">Stenotrophomonas maltophilia</name>
    <name type="common">Pseudomonas maltophilia</name>
    <name type="synonym">Xanthomonas maltophilia</name>
    <dbReference type="NCBI Taxonomy" id="40324"/>
    <lineage>
        <taxon>Bacteria</taxon>
        <taxon>Pseudomonadati</taxon>
        <taxon>Pseudomonadota</taxon>
        <taxon>Gammaproteobacteria</taxon>
        <taxon>Lysobacterales</taxon>
        <taxon>Lysobacteraceae</taxon>
        <taxon>Stenotrophomonas</taxon>
        <taxon>Stenotrophomonas maltophilia group</taxon>
    </lineage>
</organism>
<reference evidence="1" key="1">
    <citation type="submission" date="2022-07" db="EMBL/GenBank/DDBJ databases">
        <authorList>
            <consortium name="DAFM: The Division of Animal and Food Microbiology"/>
        </authorList>
    </citation>
    <scope>NUCLEOTIDE SEQUENCE</scope>
    <source>
        <strain evidence="1">19MO01SH01-2</strain>
    </source>
</reference>
<evidence type="ECO:0000313" key="2">
    <source>
        <dbReference type="Proteomes" id="UP001218208"/>
    </source>
</evidence>
<gene>
    <name evidence="1" type="ORF">QEG23_002233</name>
</gene>
<name>A0AAI9C2B8_STEMA</name>